<sequence length="110" mass="12889">MTLTEAKRCTPADFQIYSIAHEIKQEEQTKMIALQAWMNQSVQATKKVGKSFRSIYKSFDDFYNSNEQFRRIFNHSNENQGSKSPVKERILSLADKNRIINQLRKEENNG</sequence>
<reference evidence="1" key="1">
    <citation type="submission" date="2023-05" db="EMBL/GenBank/DDBJ databases">
        <title>Cataloging the Phylogenetic Diversity of Human Bladder Bacteria.</title>
        <authorList>
            <person name="Du J."/>
        </authorList>
    </citation>
    <scope>NUCLEOTIDE SEQUENCE</scope>
    <source>
        <strain evidence="1">UMB1231</strain>
    </source>
</reference>
<evidence type="ECO:0000313" key="1">
    <source>
        <dbReference type="EMBL" id="MDK7187925.1"/>
    </source>
</evidence>
<gene>
    <name evidence="1" type="ORF">QP433_08015</name>
</gene>
<name>A0AAJ1V2V6_9LACT</name>
<evidence type="ECO:0000313" key="2">
    <source>
        <dbReference type="Proteomes" id="UP001229251"/>
    </source>
</evidence>
<protein>
    <submittedName>
        <fullName evidence="1">Uncharacterized protein</fullName>
    </submittedName>
</protein>
<comment type="caution">
    <text evidence="1">The sequence shown here is derived from an EMBL/GenBank/DDBJ whole genome shotgun (WGS) entry which is preliminary data.</text>
</comment>
<organism evidence="1 2">
    <name type="scientific">Facklamia hominis</name>
    <dbReference type="NCBI Taxonomy" id="178214"/>
    <lineage>
        <taxon>Bacteria</taxon>
        <taxon>Bacillati</taxon>
        <taxon>Bacillota</taxon>
        <taxon>Bacilli</taxon>
        <taxon>Lactobacillales</taxon>
        <taxon>Aerococcaceae</taxon>
        <taxon>Facklamia</taxon>
    </lineage>
</organism>
<proteinExistence type="predicted"/>
<dbReference type="AlphaFoldDB" id="A0AAJ1V2V6"/>
<dbReference type="RefSeq" id="WP_285066342.1">
    <property type="nucleotide sequence ID" value="NZ_JASOOE010000018.1"/>
</dbReference>
<dbReference type="Proteomes" id="UP001229251">
    <property type="component" value="Unassembled WGS sequence"/>
</dbReference>
<dbReference type="EMBL" id="JASOOE010000018">
    <property type="protein sequence ID" value="MDK7187925.1"/>
    <property type="molecule type" value="Genomic_DNA"/>
</dbReference>
<accession>A0AAJ1V2V6</accession>